<evidence type="ECO:0000313" key="3">
    <source>
        <dbReference type="Proteomes" id="UP001277761"/>
    </source>
</evidence>
<keyword evidence="1" id="KW-0812">Transmembrane</keyword>
<gene>
    <name evidence="2" type="ORF">SK069_08650</name>
</gene>
<keyword evidence="1" id="KW-1133">Transmembrane helix</keyword>
<protein>
    <submittedName>
        <fullName evidence="2">Uncharacterized protein</fullName>
    </submittedName>
</protein>
<reference evidence="2 3" key="1">
    <citation type="submission" date="2023-11" db="EMBL/GenBank/DDBJ databases">
        <authorList>
            <person name="Xu M."/>
            <person name="Jiang T."/>
        </authorList>
    </citation>
    <scope>NUCLEOTIDE SEQUENCE [LARGE SCALE GENOMIC DNA]</scope>
    <source>
        <strain evidence="2 3">SD</strain>
    </source>
</reference>
<sequence length="45" mass="4567">MALASLGSTLVGAAGMVVVLAMASLLLYRGSRTRAEDEDPGDADD</sequence>
<evidence type="ECO:0000313" key="2">
    <source>
        <dbReference type="EMBL" id="MDX8151658.1"/>
    </source>
</evidence>
<organism evidence="2 3">
    <name type="scientific">Patulibacter brassicae</name>
    <dbReference type="NCBI Taxonomy" id="1705717"/>
    <lineage>
        <taxon>Bacteria</taxon>
        <taxon>Bacillati</taxon>
        <taxon>Actinomycetota</taxon>
        <taxon>Thermoleophilia</taxon>
        <taxon>Solirubrobacterales</taxon>
        <taxon>Patulibacteraceae</taxon>
        <taxon>Patulibacter</taxon>
    </lineage>
</organism>
<keyword evidence="1" id="KW-0472">Membrane</keyword>
<dbReference type="Proteomes" id="UP001277761">
    <property type="component" value="Unassembled WGS sequence"/>
</dbReference>
<evidence type="ECO:0000256" key="1">
    <source>
        <dbReference type="SAM" id="Phobius"/>
    </source>
</evidence>
<name>A0ABU4VIP6_9ACTN</name>
<comment type="caution">
    <text evidence="2">The sequence shown here is derived from an EMBL/GenBank/DDBJ whole genome shotgun (WGS) entry which is preliminary data.</text>
</comment>
<feature type="transmembrane region" description="Helical" evidence="1">
    <location>
        <begin position="6"/>
        <end position="28"/>
    </location>
</feature>
<accession>A0ABU4VIP6</accession>
<keyword evidence="3" id="KW-1185">Reference proteome</keyword>
<dbReference type="EMBL" id="JAXAVX010000003">
    <property type="protein sequence ID" value="MDX8151658.1"/>
    <property type="molecule type" value="Genomic_DNA"/>
</dbReference>
<dbReference type="RefSeq" id="WP_319953813.1">
    <property type="nucleotide sequence ID" value="NZ_JAXAVX010000003.1"/>
</dbReference>
<proteinExistence type="predicted"/>